<feature type="disulfide bond" evidence="9">
    <location>
        <begin position="34"/>
        <end position="52"/>
    </location>
</feature>
<dbReference type="InterPro" id="IPR051221">
    <property type="entry name" value="LDLR-related"/>
</dbReference>
<name>A0ABD2AB14_VESSQ</name>
<dbReference type="Proteomes" id="UP001607302">
    <property type="component" value="Unassembled WGS sequence"/>
</dbReference>
<comment type="subcellular location">
    <subcellularLocation>
        <location evidence="1">Membrane</location>
        <topology evidence="1">Single-pass membrane protein</topology>
    </subcellularLocation>
</comment>
<keyword evidence="8" id="KW-0325">Glycoprotein</keyword>
<dbReference type="EMBL" id="JAUDFV010000154">
    <property type="protein sequence ID" value="KAL2716885.1"/>
    <property type="molecule type" value="Genomic_DNA"/>
</dbReference>
<keyword evidence="11" id="KW-1185">Reference proteome</keyword>
<dbReference type="Gene3D" id="4.10.400.10">
    <property type="entry name" value="Low-density Lipoprotein Receptor"/>
    <property type="match status" value="5"/>
</dbReference>
<feature type="disulfide bond" evidence="9">
    <location>
        <begin position="221"/>
        <end position="236"/>
    </location>
</feature>
<dbReference type="SMART" id="SM00192">
    <property type="entry name" value="LDLa"/>
    <property type="match status" value="5"/>
</dbReference>
<evidence type="ECO:0000313" key="11">
    <source>
        <dbReference type="Proteomes" id="UP001607302"/>
    </source>
</evidence>
<evidence type="ECO:0000256" key="4">
    <source>
        <dbReference type="ARBA" id="ARBA00022989"/>
    </source>
</evidence>
<dbReference type="PROSITE" id="PS01209">
    <property type="entry name" value="LDLRA_1"/>
    <property type="match status" value="2"/>
</dbReference>
<feature type="disulfide bond" evidence="9">
    <location>
        <begin position="164"/>
        <end position="176"/>
    </location>
</feature>
<feature type="disulfide bond" evidence="9">
    <location>
        <begin position="171"/>
        <end position="189"/>
    </location>
</feature>
<proteinExistence type="predicted"/>
<keyword evidence="5" id="KW-0472">Membrane</keyword>
<keyword evidence="7" id="KW-0675">Receptor</keyword>
<protein>
    <submittedName>
        <fullName evidence="10">Basement membrane-specific heparan sulfate proteoglycan core protein isoform X19</fullName>
    </submittedName>
</protein>
<evidence type="ECO:0000256" key="9">
    <source>
        <dbReference type="PROSITE-ProRule" id="PRU00124"/>
    </source>
</evidence>
<keyword evidence="3" id="KW-0677">Repeat</keyword>
<feature type="disulfide bond" evidence="9">
    <location>
        <begin position="146"/>
        <end position="161"/>
    </location>
</feature>
<dbReference type="GO" id="GO:0016020">
    <property type="term" value="C:membrane"/>
    <property type="evidence" value="ECO:0007669"/>
    <property type="project" value="UniProtKB-SubCell"/>
</dbReference>
<feature type="disulfide bond" evidence="9">
    <location>
        <begin position="183"/>
        <end position="198"/>
    </location>
</feature>
<sequence length="276" mass="30884">MRRRDVEMSRLKNKLFCFRPPVGLAPCPSMDFTCGDGSCIPKSSVCDGFDDCPRAEDELNCDQECTPTQFKCLTGNKCIEGIYRCDGHPDCPDRSDEDCANETITHTSPPTNRTWPGWANEKTRECDPNREMRCDDGKCVLLKRKCDNIFDCLDGSDERGCGICTPAEWKCASGECLPENERCDGLRNCVDGSDESGCVTECPPGNFRCSDGLCLDSKKRCDGRSHCLDGSDEINCRTVTMCLHLHIIYDRLAVGPFRSLPFVLKDFTYLEPRSFA</sequence>
<feature type="disulfide bond" evidence="9">
    <location>
        <begin position="209"/>
        <end position="227"/>
    </location>
</feature>
<keyword evidence="4" id="KW-1133">Transmembrane helix</keyword>
<keyword evidence="6 9" id="KW-1015">Disulfide bond</keyword>
<evidence type="ECO:0000256" key="6">
    <source>
        <dbReference type="ARBA" id="ARBA00023157"/>
    </source>
</evidence>
<evidence type="ECO:0000256" key="8">
    <source>
        <dbReference type="ARBA" id="ARBA00023180"/>
    </source>
</evidence>
<reference evidence="10 11" key="1">
    <citation type="journal article" date="2024" name="Ann. Entomol. Soc. Am.">
        <title>Genomic analyses of the southern and eastern yellowjacket wasps (Hymenoptera: Vespidae) reveal evolutionary signatures of social life.</title>
        <authorList>
            <person name="Catto M.A."/>
            <person name="Caine P.B."/>
            <person name="Orr S.E."/>
            <person name="Hunt B.G."/>
            <person name="Goodisman M.A.D."/>
        </authorList>
    </citation>
    <scope>NUCLEOTIDE SEQUENCE [LARGE SCALE GENOMIC DNA]</scope>
    <source>
        <strain evidence="10">233</strain>
        <tissue evidence="10">Head and thorax</tissue>
    </source>
</reference>
<evidence type="ECO:0000256" key="2">
    <source>
        <dbReference type="ARBA" id="ARBA00022692"/>
    </source>
</evidence>
<feature type="disulfide bond" evidence="9">
    <location>
        <begin position="27"/>
        <end position="39"/>
    </location>
</feature>
<accession>A0ABD2AB14</accession>
<dbReference type="CDD" id="cd00112">
    <property type="entry name" value="LDLa"/>
    <property type="match status" value="5"/>
</dbReference>
<comment type="caution">
    <text evidence="10">The sequence shown here is derived from an EMBL/GenBank/DDBJ whole genome shotgun (WGS) entry which is preliminary data.</text>
</comment>
<evidence type="ECO:0000256" key="7">
    <source>
        <dbReference type="ARBA" id="ARBA00023170"/>
    </source>
</evidence>
<dbReference type="PROSITE" id="PS50068">
    <property type="entry name" value="LDLRA_2"/>
    <property type="match status" value="5"/>
</dbReference>
<dbReference type="PANTHER" id="PTHR22722">
    <property type="entry name" value="LOW-DENSITY LIPOPROTEIN RECEPTOR-RELATED PROTEIN 2-RELATED"/>
    <property type="match status" value="1"/>
</dbReference>
<evidence type="ECO:0000313" key="10">
    <source>
        <dbReference type="EMBL" id="KAL2716885.1"/>
    </source>
</evidence>
<evidence type="ECO:0000256" key="1">
    <source>
        <dbReference type="ARBA" id="ARBA00004167"/>
    </source>
</evidence>
<feature type="disulfide bond" evidence="9">
    <location>
        <begin position="202"/>
        <end position="214"/>
    </location>
</feature>
<dbReference type="SUPFAM" id="SSF57424">
    <property type="entry name" value="LDL receptor-like module"/>
    <property type="match status" value="5"/>
</dbReference>
<evidence type="ECO:0000256" key="5">
    <source>
        <dbReference type="ARBA" id="ARBA00023136"/>
    </source>
</evidence>
<comment type="caution">
    <text evidence="9">Lacks conserved residue(s) required for the propagation of feature annotation.</text>
</comment>
<evidence type="ECO:0000256" key="3">
    <source>
        <dbReference type="ARBA" id="ARBA00022737"/>
    </source>
</evidence>
<feature type="disulfide bond" evidence="9">
    <location>
        <begin position="134"/>
        <end position="152"/>
    </location>
</feature>
<dbReference type="InterPro" id="IPR023415">
    <property type="entry name" value="LDLR_class-A_CS"/>
</dbReference>
<dbReference type="InterPro" id="IPR002172">
    <property type="entry name" value="LDrepeatLR_classA_rpt"/>
</dbReference>
<feature type="disulfide bond" evidence="9">
    <location>
        <begin position="46"/>
        <end position="61"/>
    </location>
</feature>
<dbReference type="AlphaFoldDB" id="A0ABD2AB14"/>
<gene>
    <name evidence="10" type="ORF">V1478_014561</name>
</gene>
<dbReference type="FunFam" id="4.10.400.10:FF:000065">
    <property type="entry name" value="Transmembrane protease serine 7"/>
    <property type="match status" value="1"/>
</dbReference>
<dbReference type="PRINTS" id="PR00261">
    <property type="entry name" value="LDLRECEPTOR"/>
</dbReference>
<dbReference type="Pfam" id="PF00057">
    <property type="entry name" value="Ldl_recept_a"/>
    <property type="match status" value="5"/>
</dbReference>
<keyword evidence="2" id="KW-0812">Transmembrane</keyword>
<dbReference type="InterPro" id="IPR036055">
    <property type="entry name" value="LDL_receptor-like_sf"/>
</dbReference>
<organism evidence="10 11">
    <name type="scientific">Vespula squamosa</name>
    <name type="common">Southern yellow jacket</name>
    <name type="synonym">Wasp</name>
    <dbReference type="NCBI Taxonomy" id="30214"/>
    <lineage>
        <taxon>Eukaryota</taxon>
        <taxon>Metazoa</taxon>
        <taxon>Ecdysozoa</taxon>
        <taxon>Arthropoda</taxon>
        <taxon>Hexapoda</taxon>
        <taxon>Insecta</taxon>
        <taxon>Pterygota</taxon>
        <taxon>Neoptera</taxon>
        <taxon>Endopterygota</taxon>
        <taxon>Hymenoptera</taxon>
        <taxon>Apocrita</taxon>
        <taxon>Aculeata</taxon>
        <taxon>Vespoidea</taxon>
        <taxon>Vespidae</taxon>
        <taxon>Vespinae</taxon>
        <taxon>Vespula</taxon>
    </lineage>
</organism>